<protein>
    <submittedName>
        <fullName evidence="4">Uncharacterized protein LOC113212260</fullName>
    </submittedName>
</protein>
<proteinExistence type="predicted"/>
<keyword evidence="3" id="KW-1185">Reference proteome</keyword>
<organism evidence="3 4">
    <name type="scientific">Frankliniella occidentalis</name>
    <name type="common">Western flower thrips</name>
    <name type="synonym">Euthrips occidentalis</name>
    <dbReference type="NCBI Taxonomy" id="133901"/>
    <lineage>
        <taxon>Eukaryota</taxon>
        <taxon>Metazoa</taxon>
        <taxon>Ecdysozoa</taxon>
        <taxon>Arthropoda</taxon>
        <taxon>Hexapoda</taxon>
        <taxon>Insecta</taxon>
        <taxon>Pterygota</taxon>
        <taxon>Neoptera</taxon>
        <taxon>Paraneoptera</taxon>
        <taxon>Thysanoptera</taxon>
        <taxon>Terebrantia</taxon>
        <taxon>Thripoidea</taxon>
        <taxon>Thripidae</taxon>
        <taxon>Frankliniella</taxon>
    </lineage>
</organism>
<gene>
    <name evidence="4" type="primary">LOC113212260</name>
</gene>
<reference evidence="4" key="1">
    <citation type="journal article" date="2018" name="Proc. Natl. Acad. Sci. U.S.A.">
        <title>Phylogenomics and the evolution of hemipteroid insects.</title>
        <authorList>
            <person name="Johnson K.P."/>
            <person name="Dietrich C.H."/>
            <person name="Friedrich F."/>
            <person name="Beutel R.G."/>
            <person name="Wipfler B."/>
            <person name="Peters R.S."/>
            <person name="Allen J.M."/>
            <person name="Petersen M."/>
            <person name="Donath A."/>
            <person name="Walden K.K."/>
            <person name="Kozlov A.M."/>
            <person name="Podsiadlowski L."/>
            <person name="Mayer C."/>
            <person name="Meusemann K."/>
            <person name="Vasilikopoulos A."/>
            <person name="Waterhouse R.M."/>
            <person name="Cameron S.L."/>
            <person name="Weirauch C."/>
            <person name="Swanson D.R."/>
            <person name="Percy D.M."/>
            <person name="Hardy N.B."/>
            <person name="Terry I."/>
            <person name="Liu S."/>
            <person name="Zhou X."/>
            <person name="Misof B."/>
            <person name="Robertson H.M."/>
            <person name="Yoshizawa K."/>
        </authorList>
    </citation>
    <scope>NUCLEOTIDE SEQUENCE</scope>
    <source>
        <tissue evidence="4">Whole organism</tissue>
    </source>
</reference>
<evidence type="ECO:0000313" key="4">
    <source>
        <dbReference type="RefSeq" id="XP_052125795.1"/>
    </source>
</evidence>
<dbReference type="Gene3D" id="3.80.10.10">
    <property type="entry name" value="Ribonuclease Inhibitor"/>
    <property type="match status" value="1"/>
</dbReference>
<evidence type="ECO:0000256" key="2">
    <source>
        <dbReference type="SAM" id="MobiDB-lite"/>
    </source>
</evidence>
<keyword evidence="1" id="KW-0175">Coiled coil</keyword>
<dbReference type="AlphaFoldDB" id="A0A9C6X009"/>
<dbReference type="RefSeq" id="XP_052125795.1">
    <property type="nucleotide sequence ID" value="XM_052269835.1"/>
</dbReference>
<dbReference type="SUPFAM" id="SSF52047">
    <property type="entry name" value="RNI-like"/>
    <property type="match status" value="1"/>
</dbReference>
<dbReference type="Proteomes" id="UP000504606">
    <property type="component" value="Unplaced"/>
</dbReference>
<dbReference type="KEGG" id="foc:113212260"/>
<accession>A0A9C6X009</accession>
<reference evidence="4" key="2">
    <citation type="submission" date="2025-08" db="UniProtKB">
        <authorList>
            <consortium name="RefSeq"/>
        </authorList>
    </citation>
    <scope>IDENTIFICATION</scope>
    <source>
        <tissue evidence="4">Whole organism</tissue>
    </source>
</reference>
<sequence>MEAHVPAAKRQKTSANPKQTSAAGPSGAAGGTVDLEAHCRALEMQNANLKEQLAATQQQLKEASASVTSAAGTAKKAQAPAKLEELVYSPEQHSNFLRTARRVPAIGLLDISGLDRTSSSFAGGPFSMKILFGKPQWRSDKKIDAVLAALTAGTDNVERLDLGDAPWATEFKYAKDLVKLLRKYKKSLTSLRITMRALVQPSGKGSSQANAIDVIGALPNLAKLELVVNSVDNHFSAYGGEFQTERMAFGSKKPKVSFAKIKDIELYLSRDWFDQQFGGIDSNCDGDDYYSAYESIGGGYDETEDDRLPDLLEHRKDVITHLDFTDFKKTRVHLPIEDLFASLTKLRSISLRSEFLHIIKEMKVLKELELHVVGGAAAATLEELSPVLSAVEVLAVQVGPAVEPAAADALLEAMARLCSGRTEMSLVGAGWRDAAVGCMLRTGSAALRCVRLAKCAGVQAHHLSLLSSLTQLQEIALPQRLKTAVQPEVLRSCAAVKILWE</sequence>
<dbReference type="InterPro" id="IPR032675">
    <property type="entry name" value="LRR_dom_sf"/>
</dbReference>
<feature type="coiled-coil region" evidence="1">
    <location>
        <begin position="32"/>
        <end position="66"/>
    </location>
</feature>
<name>A0A9C6X009_FRAOC</name>
<dbReference type="OrthoDB" id="10464626at2759"/>
<evidence type="ECO:0000256" key="1">
    <source>
        <dbReference type="SAM" id="Coils"/>
    </source>
</evidence>
<dbReference type="GeneID" id="113212260"/>
<feature type="region of interest" description="Disordered" evidence="2">
    <location>
        <begin position="1"/>
        <end position="31"/>
    </location>
</feature>
<evidence type="ECO:0000313" key="3">
    <source>
        <dbReference type="Proteomes" id="UP000504606"/>
    </source>
</evidence>